<name>A0ABU2X5G7_9ACTN</name>
<protein>
    <submittedName>
        <fullName evidence="2">Uncharacterized protein</fullName>
    </submittedName>
</protein>
<proteinExistence type="predicted"/>
<organism evidence="2 3">
    <name type="scientific">Streptomyces lonegramiae</name>
    <dbReference type="NCBI Taxonomy" id="3075524"/>
    <lineage>
        <taxon>Bacteria</taxon>
        <taxon>Bacillati</taxon>
        <taxon>Actinomycetota</taxon>
        <taxon>Actinomycetes</taxon>
        <taxon>Kitasatosporales</taxon>
        <taxon>Streptomycetaceae</taxon>
        <taxon>Streptomyces</taxon>
    </lineage>
</organism>
<evidence type="ECO:0000313" key="2">
    <source>
        <dbReference type="EMBL" id="MDT0541147.1"/>
    </source>
</evidence>
<evidence type="ECO:0000256" key="1">
    <source>
        <dbReference type="SAM" id="MobiDB-lite"/>
    </source>
</evidence>
<dbReference type="RefSeq" id="WP_311721402.1">
    <property type="nucleotide sequence ID" value="NZ_JAVRFD010000001.1"/>
</dbReference>
<evidence type="ECO:0000313" key="3">
    <source>
        <dbReference type="Proteomes" id="UP001180754"/>
    </source>
</evidence>
<feature type="compositionally biased region" description="Low complexity" evidence="1">
    <location>
        <begin position="29"/>
        <end position="46"/>
    </location>
</feature>
<reference evidence="2" key="1">
    <citation type="submission" date="2024-05" db="EMBL/GenBank/DDBJ databases">
        <title>30 novel species of actinomycetes from the DSMZ collection.</title>
        <authorList>
            <person name="Nouioui I."/>
        </authorList>
    </citation>
    <scope>NUCLEOTIDE SEQUENCE</scope>
    <source>
        <strain evidence="2">DSM 41529</strain>
    </source>
</reference>
<comment type="caution">
    <text evidence="2">The sequence shown here is derived from an EMBL/GenBank/DDBJ whole genome shotgun (WGS) entry which is preliminary data.</text>
</comment>
<accession>A0ABU2X5G7</accession>
<dbReference type="EMBL" id="JAVRFD010000001">
    <property type="protein sequence ID" value="MDT0541147.1"/>
    <property type="molecule type" value="Genomic_DNA"/>
</dbReference>
<keyword evidence="3" id="KW-1185">Reference proteome</keyword>
<sequence>MAKREDLGVVLGGRSTQQKKTAQQPGEDQVQQSQTQSATSVIDTAG</sequence>
<dbReference type="Proteomes" id="UP001180754">
    <property type="component" value="Unassembled WGS sequence"/>
</dbReference>
<gene>
    <name evidence="2" type="ORF">RND15_00180</name>
</gene>
<feature type="compositionally biased region" description="Polar residues" evidence="1">
    <location>
        <begin position="14"/>
        <end position="26"/>
    </location>
</feature>
<feature type="region of interest" description="Disordered" evidence="1">
    <location>
        <begin position="1"/>
        <end position="46"/>
    </location>
</feature>